<organism evidence="2 3">
    <name type="scientific">Paenibacillus terreus</name>
    <dbReference type="NCBI Taxonomy" id="1387834"/>
    <lineage>
        <taxon>Bacteria</taxon>
        <taxon>Bacillati</taxon>
        <taxon>Bacillota</taxon>
        <taxon>Bacilli</taxon>
        <taxon>Bacillales</taxon>
        <taxon>Paenibacillaceae</taxon>
        <taxon>Paenibacillus</taxon>
    </lineage>
</organism>
<keyword evidence="1" id="KW-0472">Membrane</keyword>
<comment type="caution">
    <text evidence="2">The sequence shown here is derived from an EMBL/GenBank/DDBJ whole genome shotgun (WGS) entry which is preliminary data.</text>
</comment>
<evidence type="ECO:0000256" key="1">
    <source>
        <dbReference type="SAM" id="Phobius"/>
    </source>
</evidence>
<feature type="transmembrane region" description="Helical" evidence="1">
    <location>
        <begin position="98"/>
        <end position="118"/>
    </location>
</feature>
<gene>
    <name evidence="2" type="ORF">ACE3NQ_02370</name>
</gene>
<keyword evidence="1" id="KW-1133">Transmembrane helix</keyword>
<evidence type="ECO:0000313" key="2">
    <source>
        <dbReference type="EMBL" id="MFB5679760.1"/>
    </source>
</evidence>
<dbReference type="Proteomes" id="UP001580407">
    <property type="component" value="Unassembled WGS sequence"/>
</dbReference>
<sequence>MKCREAKELFGVLNDLPEQDPRRKMVEDHSAHCERCSAEWSGWQLSRSAMLQISDEVTEEQAENVNRRVMERIYAESPWLVPGENRRSRISPALRKTISAWIAGFLAVFLCSFLVLTMSSSPAGKSFDHASIEAQQSGILPTGVAGSDSVSDSFKVVLPEPTYGIMEPLIGNIVPAYPQYWMVLSFLAVALALLSIGWVHRVRR</sequence>
<evidence type="ECO:0000313" key="3">
    <source>
        <dbReference type="Proteomes" id="UP001580407"/>
    </source>
</evidence>
<feature type="transmembrane region" description="Helical" evidence="1">
    <location>
        <begin position="180"/>
        <end position="199"/>
    </location>
</feature>
<reference evidence="2 3" key="1">
    <citation type="submission" date="2024-09" db="EMBL/GenBank/DDBJ databases">
        <authorList>
            <person name="Ruan L."/>
        </authorList>
    </citation>
    <scope>NUCLEOTIDE SEQUENCE [LARGE SCALE GENOMIC DNA]</scope>
    <source>
        <strain evidence="2 3">D33</strain>
    </source>
</reference>
<accession>A0ABV5B248</accession>
<keyword evidence="3" id="KW-1185">Reference proteome</keyword>
<keyword evidence="1" id="KW-0812">Transmembrane</keyword>
<proteinExistence type="predicted"/>
<dbReference type="RefSeq" id="WP_375523596.1">
    <property type="nucleotide sequence ID" value="NZ_JBHILM010000002.1"/>
</dbReference>
<dbReference type="EMBL" id="JBHILM010000002">
    <property type="protein sequence ID" value="MFB5679760.1"/>
    <property type="molecule type" value="Genomic_DNA"/>
</dbReference>
<protein>
    <submittedName>
        <fullName evidence="2">Anti-sigma factor</fullName>
    </submittedName>
</protein>
<name>A0ABV5B248_9BACL</name>